<protein>
    <recommendedName>
        <fullName evidence="2">Antitoxin</fullName>
    </recommendedName>
</protein>
<dbReference type="InterPro" id="IPR036165">
    <property type="entry name" value="YefM-like_sf"/>
</dbReference>
<sequence>MSTVVKTGEAKTRLSELLARVEAGEEITIARGDVPVARLVPVARTGDARAAVADILAARAGLAPTTADELIAWRDDGRR</sequence>
<dbReference type="SUPFAM" id="SSF143120">
    <property type="entry name" value="YefM-like"/>
    <property type="match status" value="1"/>
</dbReference>
<dbReference type="InterPro" id="IPR006442">
    <property type="entry name" value="Antitoxin_Phd/YefM"/>
</dbReference>
<name>A0A0M6XX19_9RHOB</name>
<dbReference type="Proteomes" id="UP000048908">
    <property type="component" value="Unassembled WGS sequence"/>
</dbReference>
<evidence type="ECO:0000256" key="1">
    <source>
        <dbReference type="ARBA" id="ARBA00009981"/>
    </source>
</evidence>
<dbReference type="EMBL" id="CXPG01000027">
    <property type="protein sequence ID" value="CTQ34863.1"/>
    <property type="molecule type" value="Genomic_DNA"/>
</dbReference>
<dbReference type="OrthoDB" id="9800503at2"/>
<evidence type="ECO:0000313" key="3">
    <source>
        <dbReference type="EMBL" id="CTQ34863.1"/>
    </source>
</evidence>
<comment type="similarity">
    <text evidence="1 2">Belongs to the phD/YefM antitoxin family.</text>
</comment>
<comment type="function">
    <text evidence="2">Antitoxin component of a type II toxin-antitoxin (TA) system.</text>
</comment>
<proteinExistence type="inferred from homology"/>
<organism evidence="3 4">
    <name type="scientific">Jannaschia rubra</name>
    <dbReference type="NCBI Taxonomy" id="282197"/>
    <lineage>
        <taxon>Bacteria</taxon>
        <taxon>Pseudomonadati</taxon>
        <taxon>Pseudomonadota</taxon>
        <taxon>Alphaproteobacteria</taxon>
        <taxon>Rhodobacterales</taxon>
        <taxon>Roseobacteraceae</taxon>
        <taxon>Jannaschia</taxon>
    </lineage>
</organism>
<gene>
    <name evidence="3" type="ORF">JAN5088_03659</name>
</gene>
<evidence type="ECO:0000313" key="4">
    <source>
        <dbReference type="Proteomes" id="UP000048908"/>
    </source>
</evidence>
<accession>A0A0M6XX19</accession>
<dbReference type="NCBIfam" id="TIGR01552">
    <property type="entry name" value="phd_fam"/>
    <property type="match status" value="1"/>
</dbReference>
<keyword evidence="4" id="KW-1185">Reference proteome</keyword>
<dbReference type="Gene3D" id="3.40.1620.10">
    <property type="entry name" value="YefM-like domain"/>
    <property type="match status" value="1"/>
</dbReference>
<reference evidence="3 4" key="1">
    <citation type="submission" date="2015-07" db="EMBL/GenBank/DDBJ databases">
        <authorList>
            <person name="Noorani M."/>
        </authorList>
    </citation>
    <scope>NUCLEOTIDE SEQUENCE [LARGE SCALE GENOMIC DNA]</scope>
    <source>
        <strain evidence="3 4">CECT 5088</strain>
    </source>
</reference>
<dbReference type="STRING" id="282197.SAMN04488517_11042"/>
<dbReference type="AlphaFoldDB" id="A0A0M6XX19"/>
<dbReference type="RefSeq" id="WP_055684223.1">
    <property type="nucleotide sequence ID" value="NZ_CXPG01000027.1"/>
</dbReference>
<evidence type="ECO:0000256" key="2">
    <source>
        <dbReference type="RuleBase" id="RU362080"/>
    </source>
</evidence>
<dbReference type="Pfam" id="PF02604">
    <property type="entry name" value="PhdYeFM_antitox"/>
    <property type="match status" value="1"/>
</dbReference>